<comment type="caution">
    <text evidence="7">The sequence shown here is derived from an EMBL/GenBank/DDBJ whole genome shotgun (WGS) entry which is preliminary data.</text>
</comment>
<feature type="transmembrane region" description="Helical" evidence="5">
    <location>
        <begin position="152"/>
        <end position="173"/>
    </location>
</feature>
<organism evidence="7 8">
    <name type="scientific">Streptomyces rhizosphaericus</name>
    <dbReference type="NCBI Taxonomy" id="114699"/>
    <lineage>
        <taxon>Bacteria</taxon>
        <taxon>Bacillati</taxon>
        <taxon>Actinomycetota</taxon>
        <taxon>Actinomycetes</taxon>
        <taxon>Kitasatosporales</taxon>
        <taxon>Streptomycetaceae</taxon>
        <taxon>Streptomyces</taxon>
        <taxon>Streptomyces violaceusniger group</taxon>
    </lineage>
</organism>
<gene>
    <name evidence="7" type="ORF">GCM10009575_076660</name>
</gene>
<dbReference type="InterPro" id="IPR020846">
    <property type="entry name" value="MFS_dom"/>
</dbReference>
<feature type="transmembrane region" description="Helical" evidence="5">
    <location>
        <begin position="119"/>
        <end position="140"/>
    </location>
</feature>
<keyword evidence="2 5" id="KW-0812">Transmembrane</keyword>
<dbReference type="Gene3D" id="1.20.1250.20">
    <property type="entry name" value="MFS general substrate transporter like domains"/>
    <property type="match status" value="1"/>
</dbReference>
<feature type="domain" description="Major facilitator superfamily (MFS) profile" evidence="6">
    <location>
        <begin position="1"/>
        <end position="213"/>
    </location>
</feature>
<comment type="subcellular location">
    <subcellularLocation>
        <location evidence="1">Cell membrane</location>
        <topology evidence="1">Multi-pass membrane protein</topology>
    </subcellularLocation>
</comment>
<reference evidence="7 8" key="1">
    <citation type="journal article" date="2019" name="Int. J. Syst. Evol. Microbiol.">
        <title>The Global Catalogue of Microorganisms (GCM) 10K type strain sequencing project: providing services to taxonomists for standard genome sequencing and annotation.</title>
        <authorList>
            <consortium name="The Broad Institute Genomics Platform"/>
            <consortium name="The Broad Institute Genome Sequencing Center for Infectious Disease"/>
            <person name="Wu L."/>
            <person name="Ma J."/>
        </authorList>
    </citation>
    <scope>NUCLEOTIDE SEQUENCE [LARGE SCALE GENOMIC DNA]</scope>
    <source>
        <strain evidence="7 8">JCM 11444</strain>
    </source>
</reference>
<keyword evidence="8" id="KW-1185">Reference proteome</keyword>
<keyword evidence="4 5" id="KW-0472">Membrane</keyword>
<dbReference type="PROSITE" id="PS50850">
    <property type="entry name" value="MFS"/>
    <property type="match status" value="1"/>
</dbReference>
<evidence type="ECO:0000259" key="6">
    <source>
        <dbReference type="PROSITE" id="PS50850"/>
    </source>
</evidence>
<feature type="transmembrane region" description="Helical" evidence="5">
    <location>
        <begin position="61"/>
        <end position="79"/>
    </location>
</feature>
<protein>
    <recommendedName>
        <fullName evidence="6">Major facilitator superfamily (MFS) profile domain-containing protein</fullName>
    </recommendedName>
</protein>
<feature type="transmembrane region" description="Helical" evidence="5">
    <location>
        <begin position="85"/>
        <end position="107"/>
    </location>
</feature>
<dbReference type="EMBL" id="BAAAID010000072">
    <property type="protein sequence ID" value="GAA0951968.1"/>
    <property type="molecule type" value="Genomic_DNA"/>
</dbReference>
<evidence type="ECO:0000256" key="1">
    <source>
        <dbReference type="ARBA" id="ARBA00004651"/>
    </source>
</evidence>
<evidence type="ECO:0000313" key="8">
    <source>
        <dbReference type="Proteomes" id="UP001500418"/>
    </source>
</evidence>
<dbReference type="InterPro" id="IPR036259">
    <property type="entry name" value="MFS_trans_sf"/>
</dbReference>
<name>A0ABN1R505_9ACTN</name>
<dbReference type="Proteomes" id="UP001500418">
    <property type="component" value="Unassembled WGS sequence"/>
</dbReference>
<evidence type="ECO:0000313" key="7">
    <source>
        <dbReference type="EMBL" id="GAA0951968.1"/>
    </source>
</evidence>
<evidence type="ECO:0000256" key="5">
    <source>
        <dbReference type="SAM" id="Phobius"/>
    </source>
</evidence>
<evidence type="ECO:0000256" key="4">
    <source>
        <dbReference type="ARBA" id="ARBA00023136"/>
    </source>
</evidence>
<feature type="transmembrane region" description="Helical" evidence="5">
    <location>
        <begin position="31"/>
        <end position="54"/>
    </location>
</feature>
<accession>A0ABN1R505</accession>
<evidence type="ECO:0000256" key="3">
    <source>
        <dbReference type="ARBA" id="ARBA00022989"/>
    </source>
</evidence>
<proteinExistence type="predicted"/>
<sequence length="213" mass="22126">MIGATWALAGLYLSLGSSVLSTVLDVHSHFVVGIVLGVFFAAGISGTVVSTVLPPQLRERFGYGALTLGVLVTIAAMLMSAFPLYVVGSVVAGFGFGAAFRFAINALGEAAPVAQRGQVFATMYIVSYLAFSVPALAAGLAVERFGLKPTAVAYGALEVALVLIAMVAGIVRARRRVGQNELRPGAASTLASRTFSTPRQTTHYIKCGRATDL</sequence>
<keyword evidence="3 5" id="KW-1133">Transmembrane helix</keyword>
<evidence type="ECO:0000256" key="2">
    <source>
        <dbReference type="ARBA" id="ARBA00022692"/>
    </source>
</evidence>
<dbReference type="SUPFAM" id="SSF103473">
    <property type="entry name" value="MFS general substrate transporter"/>
    <property type="match status" value="1"/>
</dbReference>